<proteinExistence type="predicted"/>
<dbReference type="Gene3D" id="3.10.580.10">
    <property type="entry name" value="CBS-domain"/>
    <property type="match status" value="1"/>
</dbReference>
<organism evidence="4 5">
    <name type="scientific">Peribacillus loiseleuriae</name>
    <dbReference type="NCBI Taxonomy" id="1679170"/>
    <lineage>
        <taxon>Bacteria</taxon>
        <taxon>Bacillati</taxon>
        <taxon>Bacillota</taxon>
        <taxon>Bacilli</taxon>
        <taxon>Bacillales</taxon>
        <taxon>Bacillaceae</taxon>
        <taxon>Peribacillus</taxon>
    </lineage>
</organism>
<dbReference type="InterPro" id="IPR051257">
    <property type="entry name" value="Diverse_CBS-Domain"/>
</dbReference>
<feature type="domain" description="CBS" evidence="3">
    <location>
        <begin position="7"/>
        <end position="63"/>
    </location>
</feature>
<dbReference type="OrthoDB" id="9790355at2"/>
<dbReference type="SUPFAM" id="SSF54631">
    <property type="entry name" value="CBS-domain pair"/>
    <property type="match status" value="1"/>
</dbReference>
<evidence type="ECO:0000313" key="4">
    <source>
        <dbReference type="EMBL" id="KMY51582.1"/>
    </source>
</evidence>
<dbReference type="STRING" id="1679170.AC625_20215"/>
<evidence type="ECO:0000256" key="2">
    <source>
        <dbReference type="PROSITE-ProRule" id="PRU00703"/>
    </source>
</evidence>
<evidence type="ECO:0000256" key="1">
    <source>
        <dbReference type="ARBA" id="ARBA00023122"/>
    </source>
</evidence>
<keyword evidence="5" id="KW-1185">Reference proteome</keyword>
<sequence length="151" mass="17307">MKAHEIMNRHVYKVFGSDTIRSVIKKFIEHHISGLPVINDKNEIIAYISDGDIMRHIGKHKDIFVDSIYYVNVLKGDDDEFEERAKKILDLNVLNIAKKKVITVNYHEDIENIAAILGKKRIKKLPVVRNGVLAGIISRGDVIRHSFHTIL</sequence>
<dbReference type="InterPro" id="IPR046342">
    <property type="entry name" value="CBS_dom_sf"/>
</dbReference>
<dbReference type="AlphaFoldDB" id="A0A0K9GZA0"/>
<dbReference type="PANTHER" id="PTHR43080">
    <property type="entry name" value="CBS DOMAIN-CONTAINING PROTEIN CBSX3, MITOCHONDRIAL"/>
    <property type="match status" value="1"/>
</dbReference>
<dbReference type="RefSeq" id="WP_049682934.1">
    <property type="nucleotide sequence ID" value="NZ_LFZW01000001.1"/>
</dbReference>
<feature type="domain" description="CBS" evidence="3">
    <location>
        <begin position="97"/>
        <end position="151"/>
    </location>
</feature>
<reference evidence="5" key="1">
    <citation type="submission" date="2015-07" db="EMBL/GenBank/DDBJ databases">
        <title>Genome sequencing project for genomic taxonomy and phylogenomics of Bacillus-like bacteria.</title>
        <authorList>
            <person name="Liu B."/>
            <person name="Wang J."/>
            <person name="Zhu Y."/>
            <person name="Liu G."/>
            <person name="Chen Q."/>
            <person name="Chen Z."/>
            <person name="Lan J."/>
            <person name="Che J."/>
            <person name="Ge C."/>
            <person name="Shi H."/>
            <person name="Pan Z."/>
            <person name="Liu X."/>
        </authorList>
    </citation>
    <scope>NUCLEOTIDE SEQUENCE [LARGE SCALE GENOMIC DNA]</scope>
    <source>
        <strain evidence="5">FJAT-27997</strain>
    </source>
</reference>
<name>A0A0K9GZA0_9BACI</name>
<evidence type="ECO:0000259" key="3">
    <source>
        <dbReference type="PROSITE" id="PS51371"/>
    </source>
</evidence>
<evidence type="ECO:0000313" key="5">
    <source>
        <dbReference type="Proteomes" id="UP000037146"/>
    </source>
</evidence>
<dbReference type="PATRIC" id="fig|1679170.3.peg.4584"/>
<dbReference type="SMART" id="SM00116">
    <property type="entry name" value="CBS"/>
    <property type="match status" value="2"/>
</dbReference>
<dbReference type="Proteomes" id="UP000037146">
    <property type="component" value="Unassembled WGS sequence"/>
</dbReference>
<dbReference type="PROSITE" id="PS51371">
    <property type="entry name" value="CBS"/>
    <property type="match status" value="2"/>
</dbReference>
<dbReference type="PANTHER" id="PTHR43080:SF2">
    <property type="entry name" value="CBS DOMAIN-CONTAINING PROTEIN"/>
    <property type="match status" value="1"/>
</dbReference>
<comment type="caution">
    <text evidence="4">The sequence shown here is derived from an EMBL/GenBank/DDBJ whole genome shotgun (WGS) entry which is preliminary data.</text>
</comment>
<gene>
    <name evidence="4" type="ORF">AC625_20215</name>
</gene>
<dbReference type="InterPro" id="IPR000644">
    <property type="entry name" value="CBS_dom"/>
</dbReference>
<protein>
    <recommendedName>
        <fullName evidence="3">CBS domain-containing protein</fullName>
    </recommendedName>
</protein>
<dbReference type="EMBL" id="LFZW01000001">
    <property type="protein sequence ID" value="KMY51582.1"/>
    <property type="molecule type" value="Genomic_DNA"/>
</dbReference>
<dbReference type="Pfam" id="PF00571">
    <property type="entry name" value="CBS"/>
    <property type="match status" value="2"/>
</dbReference>
<keyword evidence="1 2" id="KW-0129">CBS domain</keyword>
<accession>A0A0K9GZA0</accession>